<protein>
    <submittedName>
        <fullName evidence="1">Uncharacterized protein</fullName>
    </submittedName>
</protein>
<evidence type="ECO:0000313" key="2">
    <source>
        <dbReference type="Proteomes" id="UP000499080"/>
    </source>
</evidence>
<accession>A0A4Y2UVA2</accession>
<organism evidence="1 2">
    <name type="scientific">Araneus ventricosus</name>
    <name type="common">Orbweaver spider</name>
    <name type="synonym">Epeira ventricosa</name>
    <dbReference type="NCBI Taxonomy" id="182803"/>
    <lineage>
        <taxon>Eukaryota</taxon>
        <taxon>Metazoa</taxon>
        <taxon>Ecdysozoa</taxon>
        <taxon>Arthropoda</taxon>
        <taxon>Chelicerata</taxon>
        <taxon>Arachnida</taxon>
        <taxon>Araneae</taxon>
        <taxon>Araneomorphae</taxon>
        <taxon>Entelegynae</taxon>
        <taxon>Araneoidea</taxon>
        <taxon>Araneidae</taxon>
        <taxon>Araneus</taxon>
    </lineage>
</organism>
<name>A0A4Y2UVA2_ARAVE</name>
<sequence length="176" mass="20054">MSRAVRVPLILSLQNHNCYGSSPCLRGRRLSAVDRIHWCVIGGLLSRSRAARSYKPVSCWNLRSSPTLVTHFMGDRCVPGHHSLQNHCNLFFTSCPCLRGRDYRVDRLLVLIEVYSDLSQATLIKPVMEIFNFLPDSSDTLCRDSVAYLPAVITLSKNHFNCWSHPCLHLDERLSR</sequence>
<evidence type="ECO:0000313" key="1">
    <source>
        <dbReference type="EMBL" id="GBO15606.1"/>
    </source>
</evidence>
<gene>
    <name evidence="1" type="ORF">AVEN_19124_1</name>
</gene>
<proteinExistence type="predicted"/>
<keyword evidence="2" id="KW-1185">Reference proteome</keyword>
<dbReference type="EMBL" id="BGPR01039614">
    <property type="protein sequence ID" value="GBO15606.1"/>
    <property type="molecule type" value="Genomic_DNA"/>
</dbReference>
<reference evidence="1 2" key="1">
    <citation type="journal article" date="2019" name="Sci. Rep.">
        <title>Orb-weaving spider Araneus ventricosus genome elucidates the spidroin gene catalogue.</title>
        <authorList>
            <person name="Kono N."/>
            <person name="Nakamura H."/>
            <person name="Ohtoshi R."/>
            <person name="Moran D.A.P."/>
            <person name="Shinohara A."/>
            <person name="Yoshida Y."/>
            <person name="Fujiwara M."/>
            <person name="Mori M."/>
            <person name="Tomita M."/>
            <person name="Arakawa K."/>
        </authorList>
    </citation>
    <scope>NUCLEOTIDE SEQUENCE [LARGE SCALE GENOMIC DNA]</scope>
</reference>
<dbReference type="AlphaFoldDB" id="A0A4Y2UVA2"/>
<dbReference type="Proteomes" id="UP000499080">
    <property type="component" value="Unassembled WGS sequence"/>
</dbReference>
<comment type="caution">
    <text evidence="1">The sequence shown here is derived from an EMBL/GenBank/DDBJ whole genome shotgun (WGS) entry which is preliminary data.</text>
</comment>